<accession>A0ACC2I319</accession>
<name>A0ACC2I319_9PLEO</name>
<proteinExistence type="predicted"/>
<evidence type="ECO:0000313" key="2">
    <source>
        <dbReference type="Proteomes" id="UP001153331"/>
    </source>
</evidence>
<comment type="caution">
    <text evidence="1">The sequence shown here is derived from an EMBL/GenBank/DDBJ whole genome shotgun (WGS) entry which is preliminary data.</text>
</comment>
<sequence length="316" mass="35179">MSWEPPKDYRKRPVVILGAGVLGRRIACSWAAGGYDVQVRDPSSEQRSQCLHYVDENIATYQNLTTSTSVGSVKTFEDLEHAVANAWLIIEAVPEKLELKISTFAMLEQVAPKDCVLATNSSSYKSSEMITDISEDTKRRVLNTHYYMPPDNMVVELMTDGFTESAIFPFLSQRFRESGAKPYVARKESTGFIFNRLWAAVKRETLTILSEGVSDAEEIDSLWTEMFFSGGAKPCKVMDQVGLDTVALIEQHYIAERGLSSTHTVDFLKANYLDQGKLGNKSDKGGLYPPKNEKVGIPDSHIANGNPRAEQFDAES</sequence>
<protein>
    <submittedName>
        <fullName evidence="1">Uncharacterized protein</fullName>
    </submittedName>
</protein>
<evidence type="ECO:0000313" key="1">
    <source>
        <dbReference type="EMBL" id="KAJ8109729.1"/>
    </source>
</evidence>
<organism evidence="1 2">
    <name type="scientific">Boeremia exigua</name>
    <dbReference type="NCBI Taxonomy" id="749465"/>
    <lineage>
        <taxon>Eukaryota</taxon>
        <taxon>Fungi</taxon>
        <taxon>Dikarya</taxon>
        <taxon>Ascomycota</taxon>
        <taxon>Pezizomycotina</taxon>
        <taxon>Dothideomycetes</taxon>
        <taxon>Pleosporomycetidae</taxon>
        <taxon>Pleosporales</taxon>
        <taxon>Pleosporineae</taxon>
        <taxon>Didymellaceae</taxon>
        <taxon>Boeremia</taxon>
    </lineage>
</organism>
<dbReference type="Proteomes" id="UP001153331">
    <property type="component" value="Unassembled WGS sequence"/>
</dbReference>
<reference evidence="1" key="1">
    <citation type="submission" date="2022-11" db="EMBL/GenBank/DDBJ databases">
        <title>Genome Sequence of Boeremia exigua.</title>
        <authorList>
            <person name="Buettner E."/>
        </authorList>
    </citation>
    <scope>NUCLEOTIDE SEQUENCE</scope>
    <source>
        <strain evidence="1">CU02</strain>
    </source>
</reference>
<dbReference type="EMBL" id="JAPHNI010000578">
    <property type="protein sequence ID" value="KAJ8109729.1"/>
    <property type="molecule type" value="Genomic_DNA"/>
</dbReference>
<gene>
    <name evidence="1" type="ORF">OPT61_g7244</name>
</gene>
<keyword evidence="2" id="KW-1185">Reference proteome</keyword>